<dbReference type="CDD" id="cd00118">
    <property type="entry name" value="LysM"/>
    <property type="match status" value="1"/>
</dbReference>
<evidence type="ECO:0000313" key="5">
    <source>
        <dbReference type="Proteomes" id="UP000178615"/>
    </source>
</evidence>
<dbReference type="AlphaFoldDB" id="A0A1F4UJD5"/>
<feature type="transmembrane region" description="Helical" evidence="2">
    <location>
        <begin position="16"/>
        <end position="37"/>
    </location>
</feature>
<feature type="compositionally biased region" description="Polar residues" evidence="1">
    <location>
        <begin position="42"/>
        <end position="62"/>
    </location>
</feature>
<keyword evidence="2" id="KW-0812">Transmembrane</keyword>
<evidence type="ECO:0000256" key="2">
    <source>
        <dbReference type="SAM" id="Phobius"/>
    </source>
</evidence>
<dbReference type="PANTHER" id="PTHR34700">
    <property type="entry name" value="POTASSIUM BINDING PROTEIN KBP"/>
    <property type="match status" value="1"/>
</dbReference>
<dbReference type="InterPro" id="IPR018392">
    <property type="entry name" value="LysM"/>
</dbReference>
<dbReference type="InterPro" id="IPR052196">
    <property type="entry name" value="Bact_Kbp"/>
</dbReference>
<sequence length="182" mass="19817">MSEIKTNKENQSTNDGLALIIGGLFVLALVFATYSYFNKNKENTNSITDTTSQKQGSDSDTSLGDKIKELFNSQEDKGELNGEGAKTEKIQENQKLAQVEGTATQKNEGYSGTWSANDYQKGEITGNSYIVKAGDTLWELAEAKYGNGYEWTKILEANTNQIGYLPGGEQALIVPGQSLVLP</sequence>
<dbReference type="Gene3D" id="3.10.350.10">
    <property type="entry name" value="LysM domain"/>
    <property type="match status" value="1"/>
</dbReference>
<protein>
    <recommendedName>
        <fullName evidence="3">LysM domain-containing protein</fullName>
    </recommendedName>
</protein>
<proteinExistence type="predicted"/>
<dbReference type="PANTHER" id="PTHR34700:SF4">
    <property type="entry name" value="PHAGE-LIKE ELEMENT PBSX PROTEIN XKDP"/>
    <property type="match status" value="1"/>
</dbReference>
<organism evidence="4 5">
    <name type="scientific">candidate division WWE3 bacterium RBG_19FT_COMBO_34_6</name>
    <dbReference type="NCBI Taxonomy" id="1802612"/>
    <lineage>
        <taxon>Bacteria</taxon>
        <taxon>Katanobacteria</taxon>
    </lineage>
</organism>
<keyword evidence="2" id="KW-0472">Membrane</keyword>
<accession>A0A1F4UJD5</accession>
<dbReference type="Pfam" id="PF01476">
    <property type="entry name" value="LysM"/>
    <property type="match status" value="1"/>
</dbReference>
<evidence type="ECO:0000313" key="4">
    <source>
        <dbReference type="EMBL" id="OGC45088.1"/>
    </source>
</evidence>
<dbReference type="SMART" id="SM00257">
    <property type="entry name" value="LysM"/>
    <property type="match status" value="1"/>
</dbReference>
<evidence type="ECO:0000259" key="3">
    <source>
        <dbReference type="PROSITE" id="PS51782"/>
    </source>
</evidence>
<gene>
    <name evidence="4" type="ORF">A2V49_00285</name>
</gene>
<name>A0A1F4UJD5_UNCKA</name>
<reference evidence="4 5" key="1">
    <citation type="journal article" date="2016" name="Nat. Commun.">
        <title>Thousands of microbial genomes shed light on interconnected biogeochemical processes in an aquifer system.</title>
        <authorList>
            <person name="Anantharaman K."/>
            <person name="Brown C.T."/>
            <person name="Hug L.A."/>
            <person name="Sharon I."/>
            <person name="Castelle C.J."/>
            <person name="Probst A.J."/>
            <person name="Thomas B.C."/>
            <person name="Singh A."/>
            <person name="Wilkins M.J."/>
            <person name="Karaoz U."/>
            <person name="Brodie E.L."/>
            <person name="Williams K.H."/>
            <person name="Hubbard S.S."/>
            <person name="Banfield J.F."/>
        </authorList>
    </citation>
    <scope>NUCLEOTIDE SEQUENCE [LARGE SCALE GENOMIC DNA]</scope>
</reference>
<dbReference type="Proteomes" id="UP000178615">
    <property type="component" value="Unassembled WGS sequence"/>
</dbReference>
<dbReference type="EMBL" id="MEUV01000053">
    <property type="protein sequence ID" value="OGC45088.1"/>
    <property type="molecule type" value="Genomic_DNA"/>
</dbReference>
<feature type="domain" description="LysM" evidence="3">
    <location>
        <begin position="127"/>
        <end position="181"/>
    </location>
</feature>
<evidence type="ECO:0000256" key="1">
    <source>
        <dbReference type="SAM" id="MobiDB-lite"/>
    </source>
</evidence>
<feature type="region of interest" description="Disordered" evidence="1">
    <location>
        <begin position="42"/>
        <end position="64"/>
    </location>
</feature>
<keyword evidence="2" id="KW-1133">Transmembrane helix</keyword>
<dbReference type="PROSITE" id="PS51782">
    <property type="entry name" value="LYSM"/>
    <property type="match status" value="1"/>
</dbReference>
<comment type="caution">
    <text evidence="4">The sequence shown here is derived from an EMBL/GenBank/DDBJ whole genome shotgun (WGS) entry which is preliminary data.</text>
</comment>
<dbReference type="InterPro" id="IPR036779">
    <property type="entry name" value="LysM_dom_sf"/>
</dbReference>